<keyword evidence="2" id="KW-1185">Reference proteome</keyword>
<dbReference type="KEGG" id="als:DJ013_09030"/>
<dbReference type="Proteomes" id="UP000249873">
    <property type="component" value="Chromosome"/>
</dbReference>
<evidence type="ECO:0008006" key="3">
    <source>
        <dbReference type="Google" id="ProtNLM"/>
    </source>
</evidence>
<protein>
    <recommendedName>
        <fullName evidence="3">HEPN domain-containing protein</fullName>
    </recommendedName>
</protein>
<accession>A0A2Z4GB61</accession>
<proteinExistence type="predicted"/>
<reference evidence="1 2" key="1">
    <citation type="submission" date="2018-05" db="EMBL/GenBank/DDBJ databases">
        <title>Complete genome sequence of Arcticibacterium luteifluviistationis SM1504T, a cytophagaceae bacterium isolated from Arctic surface seawater.</title>
        <authorList>
            <person name="Li Y."/>
            <person name="Qin Q.-L."/>
        </authorList>
    </citation>
    <scope>NUCLEOTIDE SEQUENCE [LARGE SCALE GENOMIC DNA]</scope>
    <source>
        <strain evidence="1 2">SM1504</strain>
    </source>
</reference>
<dbReference type="AlphaFoldDB" id="A0A2Z4GB61"/>
<dbReference type="EMBL" id="CP029480">
    <property type="protein sequence ID" value="AWV98305.1"/>
    <property type="molecule type" value="Genomic_DNA"/>
</dbReference>
<evidence type="ECO:0000313" key="1">
    <source>
        <dbReference type="EMBL" id="AWV98305.1"/>
    </source>
</evidence>
<evidence type="ECO:0000313" key="2">
    <source>
        <dbReference type="Proteomes" id="UP000249873"/>
    </source>
</evidence>
<name>A0A2Z4GB61_9BACT</name>
<organism evidence="1 2">
    <name type="scientific">Arcticibacterium luteifluviistationis</name>
    <dbReference type="NCBI Taxonomy" id="1784714"/>
    <lineage>
        <taxon>Bacteria</taxon>
        <taxon>Pseudomonadati</taxon>
        <taxon>Bacteroidota</taxon>
        <taxon>Cytophagia</taxon>
        <taxon>Cytophagales</taxon>
        <taxon>Leadbetterellaceae</taxon>
        <taxon>Arcticibacterium</taxon>
    </lineage>
</organism>
<dbReference type="RefSeq" id="WP_111371472.1">
    <property type="nucleotide sequence ID" value="NZ_CP029480.1"/>
</dbReference>
<gene>
    <name evidence="1" type="ORF">DJ013_09030</name>
</gene>
<sequence length="196" mass="23051">MTHDNKNRALAYDTQARYFLESAALVSQHIASKGKNPSANYKNFETVIIGTNHSFAAEILLKGIIFFHNGSHPKKHEIEELLNHQSCEQLKARIIEAFQPEVHTSYTKKQLEHHLRKYILKLDENNRFDKKEIEKIESITEHFVFGTFEYFLKLHSNHFIKMRYACECFPPPLDMNFTSFLNNQLRNELEVNLLEL</sequence>